<dbReference type="PANTHER" id="PTHR43686:SF1">
    <property type="entry name" value="AMINOTRAN_5 DOMAIN-CONTAINING PROTEIN"/>
    <property type="match status" value="1"/>
</dbReference>
<keyword evidence="5" id="KW-1185">Reference proteome</keyword>
<keyword evidence="1" id="KW-0808">Transferase</keyword>
<dbReference type="Proteomes" id="UP000239936">
    <property type="component" value="Unassembled WGS sequence"/>
</dbReference>
<dbReference type="CDD" id="cd24138">
    <property type="entry name" value="TtcA-like"/>
    <property type="match status" value="1"/>
</dbReference>
<evidence type="ECO:0000256" key="1">
    <source>
        <dbReference type="ARBA" id="ARBA00022679"/>
    </source>
</evidence>
<dbReference type="EMBL" id="PPGH01000035">
    <property type="protein sequence ID" value="PQJ96419.1"/>
    <property type="molecule type" value="Genomic_DNA"/>
</dbReference>
<dbReference type="Pfam" id="PF01171">
    <property type="entry name" value="ATP_bind_3"/>
    <property type="match status" value="1"/>
</dbReference>
<dbReference type="InterPro" id="IPR011063">
    <property type="entry name" value="TilS/TtcA_N"/>
</dbReference>
<dbReference type="InterPro" id="IPR035107">
    <property type="entry name" value="tRNA_thiolation_TtcA_Ctu1"/>
</dbReference>
<reference evidence="4 5" key="1">
    <citation type="submission" date="2018-01" db="EMBL/GenBank/DDBJ databases">
        <title>The complete genome sequence of Chromatium okenii LaCa, a purple sulfur bacterium with a turbulent life.</title>
        <authorList>
            <person name="Luedin S.M."/>
            <person name="Liechti N."/>
            <person name="Storelli N."/>
            <person name="Danza F."/>
            <person name="Wittwer M."/>
            <person name="Pothier J.F."/>
            <person name="Tonolla M.A."/>
        </authorList>
    </citation>
    <scope>NUCLEOTIDE SEQUENCE [LARGE SCALE GENOMIC DNA]</scope>
    <source>
        <strain evidence="4 5">LaCa</strain>
    </source>
</reference>
<evidence type="ECO:0000313" key="4">
    <source>
        <dbReference type="EMBL" id="PQJ96419.1"/>
    </source>
</evidence>
<evidence type="ECO:0000313" key="5">
    <source>
        <dbReference type="Proteomes" id="UP000239936"/>
    </source>
</evidence>
<protein>
    <submittedName>
        <fullName evidence="4">tRNA 2-thiocytidine(32) synthetase TtcA</fullName>
    </submittedName>
</protein>
<dbReference type="InterPro" id="IPR014729">
    <property type="entry name" value="Rossmann-like_a/b/a_fold"/>
</dbReference>
<evidence type="ECO:0000256" key="2">
    <source>
        <dbReference type="ARBA" id="ARBA00022694"/>
    </source>
</evidence>
<organism evidence="4 5">
    <name type="scientific">Chromatium okenii</name>
    <dbReference type="NCBI Taxonomy" id="61644"/>
    <lineage>
        <taxon>Bacteria</taxon>
        <taxon>Pseudomonadati</taxon>
        <taxon>Pseudomonadota</taxon>
        <taxon>Gammaproteobacteria</taxon>
        <taxon>Chromatiales</taxon>
        <taxon>Chromatiaceae</taxon>
        <taxon>Chromatium</taxon>
    </lineage>
</organism>
<accession>A0A2S7XRR0</accession>
<evidence type="ECO:0000259" key="3">
    <source>
        <dbReference type="Pfam" id="PF01171"/>
    </source>
</evidence>
<dbReference type="OrthoDB" id="9801054at2"/>
<dbReference type="PIRSF" id="PIRSF004976">
    <property type="entry name" value="ATPase_YdaO"/>
    <property type="match status" value="1"/>
</dbReference>
<feature type="domain" description="tRNA(Ile)-lysidine/2-thiocytidine synthase N-terminal" evidence="3">
    <location>
        <begin position="8"/>
        <end position="176"/>
    </location>
</feature>
<dbReference type="PANTHER" id="PTHR43686">
    <property type="entry name" value="SULFURTRANSFERASE-RELATED"/>
    <property type="match status" value="1"/>
</dbReference>
<dbReference type="GO" id="GO:0008033">
    <property type="term" value="P:tRNA processing"/>
    <property type="evidence" value="ECO:0007669"/>
    <property type="project" value="UniProtKB-KW"/>
</dbReference>
<proteinExistence type="predicted"/>
<keyword evidence="2" id="KW-0819">tRNA processing</keyword>
<name>A0A2S7XRR0_9GAMM</name>
<dbReference type="AlphaFoldDB" id="A0A2S7XRR0"/>
<comment type="caution">
    <text evidence="4">The sequence shown here is derived from an EMBL/GenBank/DDBJ whole genome shotgun (WGS) entry which is preliminary data.</text>
</comment>
<dbReference type="GO" id="GO:0016740">
    <property type="term" value="F:transferase activity"/>
    <property type="evidence" value="ECO:0007669"/>
    <property type="project" value="UniProtKB-KW"/>
</dbReference>
<dbReference type="SUPFAM" id="SSF52402">
    <property type="entry name" value="Adenine nucleotide alpha hydrolases-like"/>
    <property type="match status" value="1"/>
</dbReference>
<sequence>MIGAGDRILLGVSGGKDSLSLLHILNHLRSYAPVRFELAVLTVDPEVPGFDPQPLKDYYASLGIAWHYEQQPLLEQAQTHMDGDAFCAYCSRMKRGIMYRLCREYGYNVLALGQHLDDLAESLLMSLFHGGQLRTMKAHYTNQAGDVRIIRPLVYCRERQMADFAMRAELPVIADSCPACFSKPTQREYMKTLLAREETAHRHLFANILHALKPIMVEGELPQPGRIDVE</sequence>
<gene>
    <name evidence="4" type="ORF">CXB77_10575</name>
</gene>
<dbReference type="Gene3D" id="3.40.50.620">
    <property type="entry name" value="HUPs"/>
    <property type="match status" value="1"/>
</dbReference>